<keyword evidence="2" id="KW-1185">Reference proteome</keyword>
<accession>A0AC61YBG4</accession>
<organism evidence="1 2">
    <name type="scientific">Mesonia oceanica</name>
    <dbReference type="NCBI Taxonomy" id="2687242"/>
    <lineage>
        <taxon>Bacteria</taxon>
        <taxon>Pseudomonadati</taxon>
        <taxon>Bacteroidota</taxon>
        <taxon>Flavobacteriia</taxon>
        <taxon>Flavobacteriales</taxon>
        <taxon>Flavobacteriaceae</taxon>
        <taxon>Mesonia</taxon>
    </lineage>
</organism>
<protein>
    <submittedName>
        <fullName evidence="1">3-oxoacyl-[acyl-carrier-protein] synthase 2</fullName>
        <ecNumber evidence="1">2.3.1.179</ecNumber>
    </submittedName>
</protein>
<dbReference type="EC" id="2.3.1.179" evidence="1"/>
<name>A0AC61YBG4_9FLAO</name>
<evidence type="ECO:0000313" key="1">
    <source>
        <dbReference type="EMBL" id="VVV01834.1"/>
    </source>
</evidence>
<dbReference type="EMBL" id="CABVMM010000013">
    <property type="protein sequence ID" value="VVV01834.1"/>
    <property type="molecule type" value="Genomic_DNA"/>
</dbReference>
<proteinExistence type="predicted"/>
<keyword evidence="1" id="KW-0012">Acyltransferase</keyword>
<keyword evidence="1" id="KW-0808">Transferase</keyword>
<evidence type="ECO:0000313" key="2">
    <source>
        <dbReference type="Proteomes" id="UP000356253"/>
    </source>
</evidence>
<sequence length="413" mass="45492">MGYPNFKTSNILARSFFILSDICIKTFLKDNIYINSFASISGLGNTSEKIWKHYQLGQPLFQVEEFEGKKTYVSKLSIEAKDEIEALQIENSKYKDLDPSVLYAMLASRKAFQNANWNQEDFGVNIGSSRGATFLFEKYHQQFLKEGITSTLASPTTTLGNISSWVLQDLQSNGPEISHSITCSTALHSITNAIAWLKSGMVNKFLVGGSEAPLTPFTIAQMNAVKLYAKYDENEKFPNRSLEIDKNNNTMILGEAAASFCISTSAENSIAEITGWGYASETLVHSISISKDASCLQKSMKMALAQSGLENVDMVIMHAPGTKKGDWAELNAIKAVFGEELPLITSNKFLIGHTFGASGAMSLEMALLMLQQQEFIENPFFENIHDTQSRLKNIMVNAVGFGGNAVSIIVSKQ</sequence>
<comment type="caution">
    <text evidence="1">The sequence shown here is derived from an EMBL/GenBank/DDBJ whole genome shotgun (WGS) entry which is preliminary data.</text>
</comment>
<dbReference type="Proteomes" id="UP000356253">
    <property type="component" value="Unassembled WGS sequence"/>
</dbReference>
<gene>
    <name evidence="1" type="primary">fabF_3</name>
    <name evidence="1" type="ORF">FVB9532_03128</name>
</gene>
<reference evidence="1" key="1">
    <citation type="submission" date="2019-09" db="EMBL/GenBank/DDBJ databases">
        <authorList>
            <person name="Rodrigo-Torres L."/>
            <person name="Arahal R. D."/>
            <person name="Lucena T."/>
        </authorList>
    </citation>
    <scope>NUCLEOTIDE SEQUENCE</scope>
    <source>
        <strain evidence="1">ISS653</strain>
    </source>
</reference>